<proteinExistence type="predicted"/>
<name>A0ABR3DDU9_NEUIN</name>
<evidence type="ECO:0000313" key="1">
    <source>
        <dbReference type="EMBL" id="KAL0470875.1"/>
    </source>
</evidence>
<protein>
    <submittedName>
        <fullName evidence="1">Uncharacterized protein</fullName>
    </submittedName>
</protein>
<accession>A0ABR3DDU9</accession>
<dbReference type="EMBL" id="JAVLET010000004">
    <property type="protein sequence ID" value="KAL0470875.1"/>
    <property type="molecule type" value="Genomic_DNA"/>
</dbReference>
<evidence type="ECO:0000313" key="2">
    <source>
        <dbReference type="Proteomes" id="UP001451303"/>
    </source>
</evidence>
<comment type="caution">
    <text evidence="1">The sequence shown here is derived from an EMBL/GenBank/DDBJ whole genome shotgun (WGS) entry which is preliminary data.</text>
</comment>
<dbReference type="Proteomes" id="UP001451303">
    <property type="component" value="Unassembled WGS sequence"/>
</dbReference>
<keyword evidence="2" id="KW-1185">Reference proteome</keyword>
<reference evidence="1 2" key="1">
    <citation type="submission" date="2023-09" db="EMBL/GenBank/DDBJ databases">
        <title>Multi-omics analysis of a traditional fermented food reveals byproduct-associated fungal strains for waste-to-food upcycling.</title>
        <authorList>
            <consortium name="Lawrence Berkeley National Laboratory"/>
            <person name="Rekdal V.M."/>
            <person name="Villalobos-Escobedo J.M."/>
            <person name="Rodriguez-Valeron N."/>
            <person name="Garcia M.O."/>
            <person name="Vasquez D.P."/>
            <person name="Damayanti I."/>
            <person name="Sorensen P.M."/>
            <person name="Baidoo E.E."/>
            <person name="De Carvalho A.C."/>
            <person name="Riley R."/>
            <person name="Lipzen A."/>
            <person name="He G."/>
            <person name="Yan M."/>
            <person name="Haridas S."/>
            <person name="Daum C."/>
            <person name="Yoshinaga Y."/>
            <person name="Ng V."/>
            <person name="Grigoriev I.V."/>
            <person name="Munk R."/>
            <person name="Nuraida L."/>
            <person name="Wijaya C.H."/>
            <person name="Morales P.-C."/>
            <person name="Keasling J.D."/>
        </authorList>
    </citation>
    <scope>NUCLEOTIDE SEQUENCE [LARGE SCALE GENOMIC DNA]</scope>
    <source>
        <strain evidence="1 2">FGSC 2613</strain>
    </source>
</reference>
<gene>
    <name evidence="1" type="ORF">QR685DRAFT_571917</name>
</gene>
<organism evidence="1 2">
    <name type="scientific">Neurospora intermedia</name>
    <dbReference type="NCBI Taxonomy" id="5142"/>
    <lineage>
        <taxon>Eukaryota</taxon>
        <taxon>Fungi</taxon>
        <taxon>Dikarya</taxon>
        <taxon>Ascomycota</taxon>
        <taxon>Pezizomycotina</taxon>
        <taxon>Sordariomycetes</taxon>
        <taxon>Sordariomycetidae</taxon>
        <taxon>Sordariales</taxon>
        <taxon>Sordariaceae</taxon>
        <taxon>Neurospora</taxon>
    </lineage>
</organism>
<sequence length="103" mass="11698">MLPNAVPQSRWRLSGRKTYKWVSAPAHAIQERDRRVQRARQTGMEESFPTFPAMIQARQAEDAKDEMRDVIVCSHVFALPSSLHRACVANAKPHESEPERTSG</sequence>